<protein>
    <recommendedName>
        <fullName evidence="3">Phage protein</fullName>
    </recommendedName>
</protein>
<organism evidence="1 2">
    <name type="scientific">Candidatus Enterococcus ferrettii</name>
    <dbReference type="NCBI Taxonomy" id="2815324"/>
    <lineage>
        <taxon>Bacteria</taxon>
        <taxon>Bacillati</taxon>
        <taxon>Bacillota</taxon>
        <taxon>Bacilli</taxon>
        <taxon>Lactobacillales</taxon>
        <taxon>Enterococcaceae</taxon>
        <taxon>Enterococcus</taxon>
    </lineage>
</organism>
<comment type="caution">
    <text evidence="1">The sequence shown here is derived from an EMBL/GenBank/DDBJ whole genome shotgun (WGS) entry which is preliminary data.</text>
</comment>
<name>A0ABV0EKK3_9ENTE</name>
<sequence>MRYTDEITFVKLGEGSKYDPEIGEYVEDEPIRTSTTANVTDLGTDRSVTLFGSIKQGAKVIRTMPLFSVPEWDYIEFGGKTYQLTTERTPDKQHTLIVEEVTVNG</sequence>
<reference evidence="1 2" key="1">
    <citation type="submission" date="2021-03" db="EMBL/GenBank/DDBJ databases">
        <authorList>
            <person name="Gilmore M.S."/>
            <person name="Schwartzman J."/>
            <person name="Van Tyne D."/>
            <person name="Martin M."/>
            <person name="Earl A.M."/>
            <person name="Manson A.L."/>
            <person name="Straub T."/>
            <person name="Salamzade R."/>
            <person name="Saavedra J."/>
            <person name="Lebreton F."/>
            <person name="Prichula J."/>
            <person name="Schaufler K."/>
            <person name="Gaca A."/>
            <person name="Sgardioli B."/>
            <person name="Wagenaar J."/>
            <person name="Strong T."/>
        </authorList>
    </citation>
    <scope>NUCLEOTIDE SEQUENCE [LARGE SCALE GENOMIC DNA]</scope>
    <source>
        <strain evidence="1 2">665A</strain>
    </source>
</reference>
<evidence type="ECO:0000313" key="2">
    <source>
        <dbReference type="Proteomes" id="UP000664357"/>
    </source>
</evidence>
<gene>
    <name evidence="1" type="ORF">JZO67_000178</name>
</gene>
<evidence type="ECO:0008006" key="3">
    <source>
        <dbReference type="Google" id="ProtNLM"/>
    </source>
</evidence>
<keyword evidence="2" id="KW-1185">Reference proteome</keyword>
<dbReference type="EMBL" id="JAFREL020000001">
    <property type="protein sequence ID" value="MEO1768268.1"/>
    <property type="molecule type" value="Genomic_DNA"/>
</dbReference>
<evidence type="ECO:0000313" key="1">
    <source>
        <dbReference type="EMBL" id="MEO1768268.1"/>
    </source>
</evidence>
<dbReference type="RefSeq" id="WP_207704226.1">
    <property type="nucleotide sequence ID" value="NZ_JAFREL020000001.1"/>
</dbReference>
<dbReference type="Proteomes" id="UP000664357">
    <property type="component" value="Unassembled WGS sequence"/>
</dbReference>
<reference evidence="1 2" key="2">
    <citation type="submission" date="2024-02" db="EMBL/GenBank/DDBJ databases">
        <title>The Genome Sequence of Enterococcus sp. DIV0159.</title>
        <authorList>
            <person name="Earl A."/>
            <person name="Manson A."/>
            <person name="Gilmore M."/>
            <person name="Sanders J."/>
            <person name="Shea T."/>
            <person name="Howe W."/>
            <person name="Livny J."/>
            <person name="Cuomo C."/>
            <person name="Neafsey D."/>
            <person name="Birren B."/>
        </authorList>
    </citation>
    <scope>NUCLEOTIDE SEQUENCE [LARGE SCALE GENOMIC DNA]</scope>
    <source>
        <strain evidence="1 2">665A</strain>
    </source>
</reference>
<proteinExistence type="predicted"/>
<accession>A0ABV0EKK3</accession>